<name>A0A8X6L0H2_TRICU</name>
<gene>
    <name evidence="1" type="ORF">TNCT_695911</name>
</gene>
<dbReference type="Proteomes" id="UP000887116">
    <property type="component" value="Unassembled WGS sequence"/>
</dbReference>
<dbReference type="EMBL" id="BMAO01013965">
    <property type="protein sequence ID" value="GFQ92029.1"/>
    <property type="molecule type" value="Genomic_DNA"/>
</dbReference>
<sequence length="144" mass="16492">MPEKNMVHSIWGCELALNTITTSEYLSFNLGYSKFEFYFSPSTKPFLTAVIQTKNVNISLYPYHNTSPFQIKVMQRLQNQATKKIKTEIPPKNSCIFSKRASAGRVLHFMLTRDYHLGIPSATKSQAVKRSTAFNVTEHPVKMR</sequence>
<keyword evidence="2" id="KW-1185">Reference proteome</keyword>
<comment type="caution">
    <text evidence="1">The sequence shown here is derived from an EMBL/GenBank/DDBJ whole genome shotgun (WGS) entry which is preliminary data.</text>
</comment>
<reference evidence="1" key="1">
    <citation type="submission" date="2020-07" db="EMBL/GenBank/DDBJ databases">
        <title>Multicomponent nature underlies the extraordinary mechanical properties of spider dragline silk.</title>
        <authorList>
            <person name="Kono N."/>
            <person name="Nakamura H."/>
            <person name="Mori M."/>
            <person name="Yoshida Y."/>
            <person name="Ohtoshi R."/>
            <person name="Malay A.D."/>
            <person name="Moran D.A.P."/>
            <person name="Tomita M."/>
            <person name="Numata K."/>
            <person name="Arakawa K."/>
        </authorList>
    </citation>
    <scope>NUCLEOTIDE SEQUENCE</scope>
</reference>
<evidence type="ECO:0000313" key="2">
    <source>
        <dbReference type="Proteomes" id="UP000887116"/>
    </source>
</evidence>
<organism evidence="1 2">
    <name type="scientific">Trichonephila clavata</name>
    <name type="common">Joro spider</name>
    <name type="synonym">Nephila clavata</name>
    <dbReference type="NCBI Taxonomy" id="2740835"/>
    <lineage>
        <taxon>Eukaryota</taxon>
        <taxon>Metazoa</taxon>
        <taxon>Ecdysozoa</taxon>
        <taxon>Arthropoda</taxon>
        <taxon>Chelicerata</taxon>
        <taxon>Arachnida</taxon>
        <taxon>Araneae</taxon>
        <taxon>Araneomorphae</taxon>
        <taxon>Entelegynae</taxon>
        <taxon>Araneoidea</taxon>
        <taxon>Nephilidae</taxon>
        <taxon>Trichonephila</taxon>
    </lineage>
</organism>
<accession>A0A8X6L0H2</accession>
<dbReference type="AlphaFoldDB" id="A0A8X6L0H2"/>
<proteinExistence type="predicted"/>
<protein>
    <submittedName>
        <fullName evidence="1">Uncharacterized protein</fullName>
    </submittedName>
</protein>
<evidence type="ECO:0000313" key="1">
    <source>
        <dbReference type="EMBL" id="GFQ92029.1"/>
    </source>
</evidence>